<reference evidence="2" key="1">
    <citation type="journal article" date="2024" name="Proc. Natl. Acad. Sci. U.S.A.">
        <title>Extraordinary preservation of gene collinearity over three hundred million years revealed in homosporous lycophytes.</title>
        <authorList>
            <person name="Li C."/>
            <person name="Wickell D."/>
            <person name="Kuo L.Y."/>
            <person name="Chen X."/>
            <person name="Nie B."/>
            <person name="Liao X."/>
            <person name="Peng D."/>
            <person name="Ji J."/>
            <person name="Jenkins J."/>
            <person name="Williams M."/>
            <person name="Shu S."/>
            <person name="Plott C."/>
            <person name="Barry K."/>
            <person name="Rajasekar S."/>
            <person name="Grimwood J."/>
            <person name="Han X."/>
            <person name="Sun S."/>
            <person name="Hou Z."/>
            <person name="He W."/>
            <person name="Dai G."/>
            <person name="Sun C."/>
            <person name="Schmutz J."/>
            <person name="Leebens-Mack J.H."/>
            <person name="Li F.W."/>
            <person name="Wang L."/>
        </authorList>
    </citation>
    <scope>NUCLEOTIDE SEQUENCE [LARGE SCALE GENOMIC DNA]</scope>
    <source>
        <strain evidence="2">cv. PW_Plant_1</strain>
    </source>
</reference>
<keyword evidence="2" id="KW-1185">Reference proteome</keyword>
<gene>
    <name evidence="1" type="ORF">O6H91_23G070700</name>
</gene>
<organism evidence="1 2">
    <name type="scientific">Diphasiastrum complanatum</name>
    <name type="common">Issler's clubmoss</name>
    <name type="synonym">Lycopodium complanatum</name>
    <dbReference type="NCBI Taxonomy" id="34168"/>
    <lineage>
        <taxon>Eukaryota</taxon>
        <taxon>Viridiplantae</taxon>
        <taxon>Streptophyta</taxon>
        <taxon>Embryophyta</taxon>
        <taxon>Tracheophyta</taxon>
        <taxon>Lycopodiopsida</taxon>
        <taxon>Lycopodiales</taxon>
        <taxon>Lycopodiaceae</taxon>
        <taxon>Lycopodioideae</taxon>
        <taxon>Diphasiastrum</taxon>
    </lineage>
</organism>
<dbReference type="EMBL" id="CM055114">
    <property type="protein sequence ID" value="KAJ7515089.1"/>
    <property type="molecule type" value="Genomic_DNA"/>
</dbReference>
<comment type="caution">
    <text evidence="1">The sequence shown here is derived from an EMBL/GenBank/DDBJ whole genome shotgun (WGS) entry which is preliminary data.</text>
</comment>
<evidence type="ECO:0000313" key="1">
    <source>
        <dbReference type="EMBL" id="KAJ7515089.1"/>
    </source>
</evidence>
<accession>A0ACC2ABY0</accession>
<name>A0ACC2ABY0_DIPCM</name>
<proteinExistence type="predicted"/>
<sequence length="331" mass="36145">MAAPSPGFTGVPVIPPSASQEEAVPSASWTRHDDKLFESALCVFDQEDPDCWEKVAAMVPGKQPSELKRYYEILAVDVRAIEGGLVPLPSYHFHPNSAFAEGSRLDQPASASASEGVLAKKGGISVSSYNSTYSYSAAASIPKGGNGISNHKAMSSKPSEQERRKGIPWTEEEHRLFLLGLEKFGKGDWRSISRNFVVTRTPTQVASHAQKYFIRLASINKDKRRTSIHDITSVNNSDARHHHRPITGQQPSVPPLQSMQLVQHNSRPGGLYIGQPLVSPVSAVGTPLLLPSPAAHPPYAAMPHLQRPVMPVPPLTMPQMTYPMQQPTMQH</sequence>
<dbReference type="Proteomes" id="UP001162992">
    <property type="component" value="Chromosome 23"/>
</dbReference>
<evidence type="ECO:0000313" key="2">
    <source>
        <dbReference type="Proteomes" id="UP001162992"/>
    </source>
</evidence>
<protein>
    <submittedName>
        <fullName evidence="1">Uncharacterized protein</fullName>
    </submittedName>
</protein>